<reference evidence="3 4" key="1">
    <citation type="submission" date="2020-10" db="EMBL/GenBank/DDBJ databases">
        <title>Sequencing the genomes of 1000 actinobacteria strains.</title>
        <authorList>
            <person name="Klenk H.-P."/>
        </authorList>
    </citation>
    <scope>NUCLEOTIDE SEQUENCE [LARGE SCALE GENOMIC DNA]</scope>
    <source>
        <strain evidence="3 4">DSM 43173</strain>
    </source>
</reference>
<dbReference type="Pfam" id="PF13602">
    <property type="entry name" value="ADH_zinc_N_2"/>
    <property type="match status" value="1"/>
</dbReference>
<dbReference type="InterPro" id="IPR013154">
    <property type="entry name" value="ADH-like_N"/>
</dbReference>
<dbReference type="SUPFAM" id="SSF50129">
    <property type="entry name" value="GroES-like"/>
    <property type="match status" value="1"/>
</dbReference>
<dbReference type="SMART" id="SM00829">
    <property type="entry name" value="PKS_ER"/>
    <property type="match status" value="1"/>
</dbReference>
<dbReference type="PANTHER" id="PTHR11695:SF294">
    <property type="entry name" value="RETICULON-4-INTERACTING PROTEIN 1, MITOCHONDRIAL"/>
    <property type="match status" value="1"/>
</dbReference>
<feature type="domain" description="Enoyl reductase (ER)" evidence="2">
    <location>
        <begin position="10"/>
        <end position="320"/>
    </location>
</feature>
<dbReference type="PANTHER" id="PTHR11695">
    <property type="entry name" value="ALCOHOL DEHYDROGENASE RELATED"/>
    <property type="match status" value="1"/>
</dbReference>
<name>A0ABR9MCY2_9ACTN</name>
<dbReference type="EMBL" id="JADBEK010000001">
    <property type="protein sequence ID" value="MBE1590781.1"/>
    <property type="molecule type" value="Genomic_DNA"/>
</dbReference>
<dbReference type="InterPro" id="IPR050700">
    <property type="entry name" value="YIM1/Zinc_Alcohol_DH_Fams"/>
</dbReference>
<organism evidence="3 4">
    <name type="scientific">Nonomuraea angiospora</name>
    <dbReference type="NCBI Taxonomy" id="46172"/>
    <lineage>
        <taxon>Bacteria</taxon>
        <taxon>Bacillati</taxon>
        <taxon>Actinomycetota</taxon>
        <taxon>Actinomycetes</taxon>
        <taxon>Streptosporangiales</taxon>
        <taxon>Streptosporangiaceae</taxon>
        <taxon>Nonomuraea</taxon>
    </lineage>
</organism>
<dbReference type="InterPro" id="IPR002364">
    <property type="entry name" value="Quin_OxRdtase/zeta-crystal_CS"/>
</dbReference>
<dbReference type="Gene3D" id="3.40.50.720">
    <property type="entry name" value="NAD(P)-binding Rossmann-like Domain"/>
    <property type="match status" value="1"/>
</dbReference>
<dbReference type="Pfam" id="PF08240">
    <property type="entry name" value="ADH_N"/>
    <property type="match status" value="1"/>
</dbReference>
<protein>
    <submittedName>
        <fullName evidence="3">NADPH:quinone reductase-like Zn-dependent oxidoreductase</fullName>
    </submittedName>
</protein>
<keyword evidence="1" id="KW-0560">Oxidoreductase</keyword>
<accession>A0ABR9MCY2</accession>
<dbReference type="InterPro" id="IPR020843">
    <property type="entry name" value="ER"/>
</dbReference>
<dbReference type="CDD" id="cd08267">
    <property type="entry name" value="MDR1"/>
    <property type="match status" value="1"/>
</dbReference>
<evidence type="ECO:0000259" key="2">
    <source>
        <dbReference type="SMART" id="SM00829"/>
    </source>
</evidence>
<comment type="caution">
    <text evidence="3">The sequence shown here is derived from an EMBL/GenBank/DDBJ whole genome shotgun (WGS) entry which is preliminary data.</text>
</comment>
<evidence type="ECO:0000256" key="1">
    <source>
        <dbReference type="ARBA" id="ARBA00023002"/>
    </source>
</evidence>
<evidence type="ECO:0000313" key="4">
    <source>
        <dbReference type="Proteomes" id="UP000633509"/>
    </source>
</evidence>
<dbReference type="InterPro" id="IPR011032">
    <property type="entry name" value="GroES-like_sf"/>
</dbReference>
<dbReference type="RefSeq" id="WP_192790597.1">
    <property type="nucleotide sequence ID" value="NZ_JADBEK010000001.1"/>
</dbReference>
<evidence type="ECO:0000313" key="3">
    <source>
        <dbReference type="EMBL" id="MBE1590781.1"/>
    </source>
</evidence>
<proteinExistence type="predicted"/>
<keyword evidence="4" id="KW-1185">Reference proteome</keyword>
<dbReference type="SUPFAM" id="SSF51735">
    <property type="entry name" value="NAD(P)-binding Rossmann-fold domains"/>
    <property type="match status" value="1"/>
</dbReference>
<gene>
    <name evidence="3" type="ORF">H4W80_009039</name>
</gene>
<dbReference type="InterPro" id="IPR036291">
    <property type="entry name" value="NAD(P)-bd_dom_sf"/>
</dbReference>
<sequence length="322" mass="34252">MKAIVQDAYGPADVLKFRDIEKPSPGEADVLLRVRAAGLDMGVWHMMTGIPYLMRPAIGLRAPRNRPGTDVAGVVEEVGAGVTRFRPGDRVFGTCGGGAFAEYACAREDRLAPIPDGLGFEPAAAVPTSALTALQALRDQARVRAGQRVLVIGAGGGVGTYAVQLARASGAEVTGVCSAAKADLVRSIGASEVVDYAREDFAGRGSRYDVIIDTAGNRALRHLRRALTPRGTLVIVGGERGGRWLAGTDRQLRTVLLDPFARQRLRVVFMAFREADLRAVAELVGSGRVTPVVDRTYPLSEVPEAVRSLERGQVRGKAVITV</sequence>
<dbReference type="Proteomes" id="UP000633509">
    <property type="component" value="Unassembled WGS sequence"/>
</dbReference>
<dbReference type="Gene3D" id="3.90.180.10">
    <property type="entry name" value="Medium-chain alcohol dehydrogenases, catalytic domain"/>
    <property type="match status" value="1"/>
</dbReference>
<dbReference type="PROSITE" id="PS01162">
    <property type="entry name" value="QOR_ZETA_CRYSTAL"/>
    <property type="match status" value="1"/>
</dbReference>